<keyword evidence="2" id="KW-0472">Membrane</keyword>
<evidence type="ECO:0000313" key="3">
    <source>
        <dbReference type="EMBL" id="OGN06526.1"/>
    </source>
</evidence>
<accession>A0A1F8F2Q1</accession>
<feature type="compositionally biased region" description="Polar residues" evidence="1">
    <location>
        <begin position="1"/>
        <end position="21"/>
    </location>
</feature>
<comment type="caution">
    <text evidence="3">The sequence shown here is derived from an EMBL/GenBank/DDBJ whole genome shotgun (WGS) entry which is preliminary data.</text>
</comment>
<dbReference type="EMBL" id="MGJL01000038">
    <property type="protein sequence ID" value="OGN06526.1"/>
    <property type="molecule type" value="Genomic_DNA"/>
</dbReference>
<dbReference type="Proteomes" id="UP000178023">
    <property type="component" value="Unassembled WGS sequence"/>
</dbReference>
<gene>
    <name evidence="3" type="ORF">A2750_03475</name>
</gene>
<organism evidence="3 4">
    <name type="scientific">Candidatus Yanofskybacteria bacterium RIFCSPHIGHO2_01_FULL_45_42</name>
    <dbReference type="NCBI Taxonomy" id="1802671"/>
    <lineage>
        <taxon>Bacteria</taxon>
        <taxon>Candidatus Yanofskyibacteriota</taxon>
    </lineage>
</organism>
<evidence type="ECO:0000256" key="2">
    <source>
        <dbReference type="SAM" id="Phobius"/>
    </source>
</evidence>
<sequence length="332" mass="35685">MENKNNLAEDTSGNQAITNPETVEMVEPKETKPGLVTHIKTYGGLIAVLVLAVYFLFDVNVSIKGKPFMSDFLGLGKDAGLAKLEKIVLPSEGVVVPARWGDLGKKMVAAGVIDAKKFEDLYASRGGLSDEAKAFLYGDGNGNLKITADNSGEILNLLWALGLGQKNTILEKGPMTDPKYGGAGGFASTGGWTLAKGGAMNHYSKHLFFKLTYEQQKFVENVSKNIFRPCCGNSTYFPDCNHGMAMLGLLELMASQGVGEADMYKAALAANSYWFPDTYLTIAKYMDMKGVKWNKVDPKSVLGANFSSATGYRKILQQVTPPDTKSGGGCGV</sequence>
<proteinExistence type="predicted"/>
<evidence type="ECO:0000313" key="4">
    <source>
        <dbReference type="Proteomes" id="UP000178023"/>
    </source>
</evidence>
<protein>
    <submittedName>
        <fullName evidence="3">Uncharacterized protein</fullName>
    </submittedName>
</protein>
<name>A0A1F8F2Q1_9BACT</name>
<feature type="region of interest" description="Disordered" evidence="1">
    <location>
        <begin position="1"/>
        <end position="23"/>
    </location>
</feature>
<keyword evidence="2" id="KW-1133">Transmembrane helix</keyword>
<reference evidence="3 4" key="1">
    <citation type="journal article" date="2016" name="Nat. Commun.">
        <title>Thousands of microbial genomes shed light on interconnected biogeochemical processes in an aquifer system.</title>
        <authorList>
            <person name="Anantharaman K."/>
            <person name="Brown C.T."/>
            <person name="Hug L.A."/>
            <person name="Sharon I."/>
            <person name="Castelle C.J."/>
            <person name="Probst A.J."/>
            <person name="Thomas B.C."/>
            <person name="Singh A."/>
            <person name="Wilkins M.J."/>
            <person name="Karaoz U."/>
            <person name="Brodie E.L."/>
            <person name="Williams K.H."/>
            <person name="Hubbard S.S."/>
            <person name="Banfield J.F."/>
        </authorList>
    </citation>
    <scope>NUCLEOTIDE SEQUENCE [LARGE SCALE GENOMIC DNA]</scope>
</reference>
<keyword evidence="2" id="KW-0812">Transmembrane</keyword>
<feature type="transmembrane region" description="Helical" evidence="2">
    <location>
        <begin position="39"/>
        <end position="57"/>
    </location>
</feature>
<evidence type="ECO:0000256" key="1">
    <source>
        <dbReference type="SAM" id="MobiDB-lite"/>
    </source>
</evidence>
<dbReference type="AlphaFoldDB" id="A0A1F8F2Q1"/>